<dbReference type="AlphaFoldDB" id="A0A6G7GTJ5"/>
<proteinExistence type="predicted"/>
<reference evidence="1 2" key="1">
    <citation type="submission" date="2020-02" db="EMBL/GenBank/DDBJ databases">
        <title>Newly sequenced genome of strain CSTR1 showed variability in Candidatus Kuenenia stuttgartiensis genomes.</title>
        <authorList>
            <person name="Ding C."/>
            <person name="Adrian L."/>
        </authorList>
    </citation>
    <scope>NUCLEOTIDE SEQUENCE [LARGE SCALE GENOMIC DNA]</scope>
    <source>
        <strain evidence="1 2">CSTR1</strain>
    </source>
</reference>
<gene>
    <name evidence="1" type="ORF">KsCSTR_33030</name>
</gene>
<organism evidence="1 2">
    <name type="scientific">Kuenenia stuttgartiensis</name>
    <dbReference type="NCBI Taxonomy" id="174633"/>
    <lineage>
        <taxon>Bacteria</taxon>
        <taxon>Pseudomonadati</taxon>
        <taxon>Planctomycetota</taxon>
        <taxon>Candidatus Brocadiia</taxon>
        <taxon>Candidatus Brocadiales</taxon>
        <taxon>Candidatus Brocadiaceae</taxon>
        <taxon>Candidatus Kuenenia</taxon>
    </lineage>
</organism>
<accession>A0A6G7GTJ5</accession>
<protein>
    <submittedName>
        <fullName evidence="1">Uncharacterized protein</fullName>
    </submittedName>
</protein>
<dbReference type="EMBL" id="CP049055">
    <property type="protein sequence ID" value="QII12682.1"/>
    <property type="molecule type" value="Genomic_DNA"/>
</dbReference>
<name>A0A6G7GTJ5_KUEST</name>
<dbReference type="Proteomes" id="UP000501926">
    <property type="component" value="Chromosome"/>
</dbReference>
<sequence length="41" mass="4717">MGKCFASTFSKKLKCYVILSEKIFNYKTMTVYSKISLVVCI</sequence>
<evidence type="ECO:0000313" key="2">
    <source>
        <dbReference type="Proteomes" id="UP000501926"/>
    </source>
</evidence>
<evidence type="ECO:0000313" key="1">
    <source>
        <dbReference type="EMBL" id="QII12682.1"/>
    </source>
</evidence>